<evidence type="ECO:0000259" key="1">
    <source>
        <dbReference type="Pfam" id="PF02894"/>
    </source>
</evidence>
<reference evidence="2" key="1">
    <citation type="journal article" date="2014" name="Front. Microbiol.">
        <title>High frequency of phylogenetically diverse reductive dehalogenase-homologous genes in deep subseafloor sedimentary metagenomes.</title>
        <authorList>
            <person name="Kawai M."/>
            <person name="Futagami T."/>
            <person name="Toyoda A."/>
            <person name="Takaki Y."/>
            <person name="Nishi S."/>
            <person name="Hori S."/>
            <person name="Arai W."/>
            <person name="Tsubouchi T."/>
            <person name="Morono Y."/>
            <person name="Uchiyama I."/>
            <person name="Ito T."/>
            <person name="Fujiyama A."/>
            <person name="Inagaki F."/>
            <person name="Takami H."/>
        </authorList>
    </citation>
    <scope>NUCLEOTIDE SEQUENCE</scope>
    <source>
        <strain evidence="2">Expedition CK06-06</strain>
    </source>
</reference>
<name>X1JXM8_9ZZZZ</name>
<protein>
    <recommendedName>
        <fullName evidence="1">Gfo/Idh/MocA-like oxidoreductase C-terminal domain-containing protein</fullName>
    </recommendedName>
</protein>
<dbReference type="Pfam" id="PF02894">
    <property type="entry name" value="GFO_IDH_MocA_C"/>
    <property type="match status" value="1"/>
</dbReference>
<accession>X1JXM8</accession>
<feature type="domain" description="Gfo/Idh/MocA-like oxidoreductase C-terminal" evidence="1">
    <location>
        <begin position="4"/>
        <end position="109"/>
    </location>
</feature>
<proteinExistence type="predicted"/>
<comment type="caution">
    <text evidence="2">The sequence shown here is derived from an EMBL/GenBank/DDBJ whole genome shotgun (WGS) entry which is preliminary data.</text>
</comment>
<evidence type="ECO:0000313" key="2">
    <source>
        <dbReference type="EMBL" id="GAH74558.1"/>
    </source>
</evidence>
<dbReference type="InterPro" id="IPR004104">
    <property type="entry name" value="Gfo/Idh/MocA-like_OxRdtase_C"/>
</dbReference>
<dbReference type="EMBL" id="BARU01032760">
    <property type="protein sequence ID" value="GAH74558.1"/>
    <property type="molecule type" value="Genomic_DNA"/>
</dbReference>
<dbReference type="Gene3D" id="3.30.360.10">
    <property type="entry name" value="Dihydrodipicolinate Reductase, domain 2"/>
    <property type="match status" value="1"/>
</dbReference>
<organism evidence="2">
    <name type="scientific">marine sediment metagenome</name>
    <dbReference type="NCBI Taxonomy" id="412755"/>
    <lineage>
        <taxon>unclassified sequences</taxon>
        <taxon>metagenomes</taxon>
        <taxon>ecological metagenomes</taxon>
    </lineage>
</organism>
<feature type="non-terminal residue" evidence="2">
    <location>
        <position position="1"/>
    </location>
</feature>
<gene>
    <name evidence="2" type="ORF">S03H2_51625</name>
</gene>
<dbReference type="AlphaFoldDB" id="X1JXM8"/>
<sequence>LYRLSNGAIGRVVVAYGAILPSGAGSMKITVYGSKGTVMDGKLFTDADEGGEWREPPLPELKDSFWAEVDHFLECLQTDTRPIVDVREGARNVAACLAAVEAARTARPVAPARF</sequence>